<feature type="non-terminal residue" evidence="1">
    <location>
        <position position="1"/>
    </location>
</feature>
<comment type="caution">
    <text evidence="1">The sequence shown here is derived from an EMBL/GenBank/DDBJ whole genome shotgun (WGS) entry which is preliminary data.</text>
</comment>
<proteinExistence type="predicted"/>
<dbReference type="EMBL" id="BARW01028082">
    <property type="protein sequence ID" value="GAJ09040.1"/>
    <property type="molecule type" value="Genomic_DNA"/>
</dbReference>
<gene>
    <name evidence="1" type="ORF">S12H4_45421</name>
</gene>
<name>X1VLB7_9ZZZZ</name>
<organism evidence="1">
    <name type="scientific">marine sediment metagenome</name>
    <dbReference type="NCBI Taxonomy" id="412755"/>
    <lineage>
        <taxon>unclassified sequences</taxon>
        <taxon>metagenomes</taxon>
        <taxon>ecological metagenomes</taxon>
    </lineage>
</organism>
<reference evidence="1" key="1">
    <citation type="journal article" date="2014" name="Front. Microbiol.">
        <title>High frequency of phylogenetically diverse reductive dehalogenase-homologous genes in deep subseafloor sedimentary metagenomes.</title>
        <authorList>
            <person name="Kawai M."/>
            <person name="Futagami T."/>
            <person name="Toyoda A."/>
            <person name="Takaki Y."/>
            <person name="Nishi S."/>
            <person name="Hori S."/>
            <person name="Arai W."/>
            <person name="Tsubouchi T."/>
            <person name="Morono Y."/>
            <person name="Uchiyama I."/>
            <person name="Ito T."/>
            <person name="Fujiyama A."/>
            <person name="Inagaki F."/>
            <person name="Takami H."/>
        </authorList>
    </citation>
    <scope>NUCLEOTIDE SEQUENCE</scope>
    <source>
        <strain evidence="1">Expedition CK06-06</strain>
    </source>
</reference>
<sequence>FHLLQVALIYGDSEDALLKVAAGIHEGSCNKGLKVFDEIEEDSLILVGAIFGLESAEVFAGDYRDIGHHSCLLKPVDVFAGGDIELHLVVARFEAKSHLVEGGIVFAAIMEAVGTSPFPNTKQCRCPLCHHLQTVKVGTTIIVCANCGKTYFVQDFSKIRGL</sequence>
<protein>
    <submittedName>
        <fullName evidence="1">Uncharacterized protein</fullName>
    </submittedName>
</protein>
<dbReference type="AlphaFoldDB" id="X1VLB7"/>
<accession>X1VLB7</accession>
<evidence type="ECO:0000313" key="1">
    <source>
        <dbReference type="EMBL" id="GAJ09040.1"/>
    </source>
</evidence>